<dbReference type="AlphaFoldDB" id="A0A1H9PQI7"/>
<name>A0A1H9PQI7_9ACTN</name>
<accession>A0A1H9PQI7</accession>
<dbReference type="InterPro" id="IPR047112">
    <property type="entry name" value="RecG/Mfd"/>
</dbReference>
<dbReference type="SMART" id="SM00487">
    <property type="entry name" value="DEXDc"/>
    <property type="match status" value="1"/>
</dbReference>
<keyword evidence="4 11" id="KW-0347">Helicase</keyword>
<feature type="region of interest" description="Disordered" evidence="8">
    <location>
        <begin position="46"/>
        <end position="71"/>
    </location>
</feature>
<feature type="domain" description="Helicase ATP-binding" evidence="9">
    <location>
        <begin position="370"/>
        <end position="543"/>
    </location>
</feature>
<keyword evidence="3" id="KW-0378">Hydrolase</keyword>
<dbReference type="InterPro" id="IPR011545">
    <property type="entry name" value="DEAD/DEAH_box_helicase_dom"/>
</dbReference>
<protein>
    <submittedName>
        <fullName evidence="11">ATP-dependent DNA helicase RecG</fullName>
    </submittedName>
</protein>
<dbReference type="EMBL" id="FOGZ01000001">
    <property type="protein sequence ID" value="SER50059.1"/>
    <property type="molecule type" value="Genomic_DNA"/>
</dbReference>
<keyword evidence="7" id="KW-0234">DNA repair</keyword>
<evidence type="ECO:0000256" key="1">
    <source>
        <dbReference type="ARBA" id="ARBA00022741"/>
    </source>
</evidence>
<dbReference type="SUPFAM" id="SSF50249">
    <property type="entry name" value="Nucleic acid-binding proteins"/>
    <property type="match status" value="1"/>
</dbReference>
<dbReference type="InterPro" id="IPR014001">
    <property type="entry name" value="Helicase_ATP-bd"/>
</dbReference>
<dbReference type="PANTHER" id="PTHR47964:SF1">
    <property type="entry name" value="ATP-DEPENDENT DNA HELICASE HOMOLOG RECG, CHLOROPLASTIC"/>
    <property type="match status" value="1"/>
</dbReference>
<sequence length="805" mass="86109">MGDAVRRHTFGCAALARGSPACLVGWRGEALRASVSVLLARLEPMAASSEQSQGGPGAPARRRGTESSRVSTYRTETFARLATPLAEVFGAKTAKVLAAVGLHDLDDLMYYVPRDYLSGTQRTDLSTLTVGERAAVVAEVGARGAEAIRGDQNRWRLEASLTDGTGFLGLTFFGRKHIVDYWLRQLGMGDHGIFVGRIGEFRGALQMTHPTFIMLDAQGQVVGQASDERQQIARVVSKSSMIGIYPARAALPTWQIAECVGIGLDLLKGIADPLPEAVRSGEQLAGLWQAYCLVHRPDNAEDIERGRRRLKFDEALALQLAMVLRRSEASKHHAAAITVVPDGLLHGFDAGLPFSLTDGQRRVGEEIAADMARGTPMQRLLQGEVGSGKTVVALRAMLAAVDAGHQAVLVAPTEVLAEQHAATFRTLMGPLAQAGTLGAPAQATALTLLTGSVNGKARSHALSEISSGRAGIVVGTHALFGADVRFADLALLVIDEQHRFGVEQRAVLADRADRQPHELVLTATPIPRSVAMTIFGDLDVSTLAERPRGAGQVQTTAVLTAVHPGWLSRVWQRLREEALAGHQCFVICPRIGPKDEIGERADISAANAEEVYERLRGHELSGIEVGLMHGRLSATAKREVMRGFAQGSPRVLVATSVVEVGVDIADASAMVVLDADRFGVSALHQLRGRIGRGGQPAICLLVSGADPQSPAAERLAALESSSDGFELAELDLAQRREGDVLGAEQSGGHSTLRLLRVIDDEDIVERAKVVAQRLHAEGTLETDDGLRDMVAAVHRRSEASWLERD</sequence>
<dbReference type="InterPro" id="IPR001650">
    <property type="entry name" value="Helicase_C-like"/>
</dbReference>
<evidence type="ECO:0000256" key="7">
    <source>
        <dbReference type="ARBA" id="ARBA00023204"/>
    </source>
</evidence>
<proteinExistence type="predicted"/>
<dbReference type="Pfam" id="PF00271">
    <property type="entry name" value="Helicase_C"/>
    <property type="match status" value="1"/>
</dbReference>
<dbReference type="CDD" id="cd04488">
    <property type="entry name" value="RecG_wedge_OBF"/>
    <property type="match status" value="1"/>
</dbReference>
<dbReference type="InterPro" id="IPR033454">
    <property type="entry name" value="RecG_wedge"/>
</dbReference>
<dbReference type="Proteomes" id="UP000198815">
    <property type="component" value="Unassembled WGS sequence"/>
</dbReference>
<evidence type="ECO:0000259" key="10">
    <source>
        <dbReference type="PROSITE" id="PS51194"/>
    </source>
</evidence>
<dbReference type="Pfam" id="PF17191">
    <property type="entry name" value="RecG_wedge"/>
    <property type="match status" value="1"/>
</dbReference>
<keyword evidence="5" id="KW-0067">ATP-binding</keyword>
<dbReference type="GO" id="GO:0003678">
    <property type="term" value="F:DNA helicase activity"/>
    <property type="evidence" value="ECO:0007669"/>
    <property type="project" value="TreeGrafter"/>
</dbReference>
<dbReference type="GO" id="GO:0006281">
    <property type="term" value="P:DNA repair"/>
    <property type="evidence" value="ECO:0007669"/>
    <property type="project" value="UniProtKB-KW"/>
</dbReference>
<dbReference type="PROSITE" id="PS51192">
    <property type="entry name" value="HELICASE_ATP_BIND_1"/>
    <property type="match status" value="1"/>
</dbReference>
<evidence type="ECO:0000256" key="8">
    <source>
        <dbReference type="SAM" id="MobiDB-lite"/>
    </source>
</evidence>
<keyword evidence="2" id="KW-0227">DNA damage</keyword>
<dbReference type="GO" id="GO:0003677">
    <property type="term" value="F:DNA binding"/>
    <property type="evidence" value="ECO:0007669"/>
    <property type="project" value="UniProtKB-KW"/>
</dbReference>
<evidence type="ECO:0000256" key="5">
    <source>
        <dbReference type="ARBA" id="ARBA00022840"/>
    </source>
</evidence>
<evidence type="ECO:0000256" key="6">
    <source>
        <dbReference type="ARBA" id="ARBA00023125"/>
    </source>
</evidence>
<evidence type="ECO:0000256" key="2">
    <source>
        <dbReference type="ARBA" id="ARBA00022763"/>
    </source>
</evidence>
<evidence type="ECO:0000256" key="4">
    <source>
        <dbReference type="ARBA" id="ARBA00022806"/>
    </source>
</evidence>
<keyword evidence="12" id="KW-1185">Reference proteome</keyword>
<dbReference type="GO" id="GO:0016787">
    <property type="term" value="F:hydrolase activity"/>
    <property type="evidence" value="ECO:0007669"/>
    <property type="project" value="UniProtKB-KW"/>
</dbReference>
<evidence type="ECO:0000313" key="11">
    <source>
        <dbReference type="EMBL" id="SER50059.1"/>
    </source>
</evidence>
<keyword evidence="6" id="KW-0238">DNA-binding</keyword>
<dbReference type="InterPro" id="IPR027417">
    <property type="entry name" value="P-loop_NTPase"/>
</dbReference>
<feature type="domain" description="Helicase C-terminal" evidence="10">
    <location>
        <begin position="566"/>
        <end position="733"/>
    </location>
</feature>
<reference evidence="12" key="1">
    <citation type="submission" date="2016-10" db="EMBL/GenBank/DDBJ databases">
        <authorList>
            <person name="Varghese N."/>
            <person name="Submissions S."/>
        </authorList>
    </citation>
    <scope>NUCLEOTIDE SEQUENCE [LARGE SCALE GENOMIC DNA]</scope>
    <source>
        <strain evidence="12">DSM 16859</strain>
    </source>
</reference>
<gene>
    <name evidence="11" type="ORF">SAMN05443377_101182</name>
</gene>
<dbReference type="SMART" id="SM00490">
    <property type="entry name" value="HELICc"/>
    <property type="match status" value="1"/>
</dbReference>
<dbReference type="Gene3D" id="3.40.50.300">
    <property type="entry name" value="P-loop containing nucleotide triphosphate hydrolases"/>
    <property type="match status" value="2"/>
</dbReference>
<evidence type="ECO:0000259" key="9">
    <source>
        <dbReference type="PROSITE" id="PS51192"/>
    </source>
</evidence>
<dbReference type="Gene3D" id="2.40.50.140">
    <property type="entry name" value="Nucleic acid-binding proteins"/>
    <property type="match status" value="1"/>
</dbReference>
<organism evidence="11 12">
    <name type="scientific">Propionibacterium cyclohexanicum</name>
    <dbReference type="NCBI Taxonomy" id="64702"/>
    <lineage>
        <taxon>Bacteria</taxon>
        <taxon>Bacillati</taxon>
        <taxon>Actinomycetota</taxon>
        <taxon>Actinomycetes</taxon>
        <taxon>Propionibacteriales</taxon>
        <taxon>Propionibacteriaceae</taxon>
        <taxon>Propionibacterium</taxon>
    </lineage>
</organism>
<dbReference type="STRING" id="64702.SAMN05443377_101182"/>
<dbReference type="PANTHER" id="PTHR47964">
    <property type="entry name" value="ATP-DEPENDENT DNA HELICASE HOMOLOG RECG, CHLOROPLASTIC"/>
    <property type="match status" value="1"/>
</dbReference>
<dbReference type="GO" id="GO:0005524">
    <property type="term" value="F:ATP binding"/>
    <property type="evidence" value="ECO:0007669"/>
    <property type="project" value="UniProtKB-KW"/>
</dbReference>
<dbReference type="InterPro" id="IPR012340">
    <property type="entry name" value="NA-bd_OB-fold"/>
</dbReference>
<dbReference type="SUPFAM" id="SSF52540">
    <property type="entry name" value="P-loop containing nucleoside triphosphate hydrolases"/>
    <property type="match status" value="2"/>
</dbReference>
<evidence type="ECO:0000313" key="12">
    <source>
        <dbReference type="Proteomes" id="UP000198815"/>
    </source>
</evidence>
<keyword evidence="1" id="KW-0547">Nucleotide-binding</keyword>
<dbReference type="Pfam" id="PF00270">
    <property type="entry name" value="DEAD"/>
    <property type="match status" value="1"/>
</dbReference>
<evidence type="ECO:0000256" key="3">
    <source>
        <dbReference type="ARBA" id="ARBA00022801"/>
    </source>
</evidence>
<dbReference type="PROSITE" id="PS51194">
    <property type="entry name" value="HELICASE_CTER"/>
    <property type="match status" value="1"/>
</dbReference>